<dbReference type="EMBL" id="PGGM01000003">
    <property type="protein sequence ID" value="PSH65176.1"/>
    <property type="molecule type" value="Genomic_DNA"/>
</dbReference>
<keyword evidence="2" id="KW-1185">Reference proteome</keyword>
<accession>A0A2P7BFA9</accession>
<sequence>MNAALDAVIGNLSASGKRRLLESMDEIRSVLGTVGYSGDGKTIVREPRNGELGWVIHRHSIIHAREYLPFRIKKAQ</sequence>
<protein>
    <submittedName>
        <fullName evidence="1">Uncharacterized protein</fullName>
    </submittedName>
</protein>
<proteinExistence type="predicted"/>
<comment type="caution">
    <text evidence="1">The sequence shown here is derived from an EMBL/GenBank/DDBJ whole genome shotgun (WGS) entry which is preliminary data.</text>
</comment>
<gene>
    <name evidence="1" type="ORF">CU103_09140</name>
</gene>
<name>A0A2P7BFA9_9HYPH</name>
<reference evidence="2" key="1">
    <citation type="submission" date="2017-11" db="EMBL/GenBank/DDBJ databases">
        <authorList>
            <person name="Kuznetsova I."/>
            <person name="Sazanova A."/>
            <person name="Chirak E."/>
            <person name="Safronova V."/>
            <person name="Willems A."/>
        </authorList>
    </citation>
    <scope>NUCLEOTIDE SEQUENCE [LARGE SCALE GENOMIC DNA]</scope>
    <source>
        <strain evidence="2">CCBAU 03422</strain>
    </source>
</reference>
<evidence type="ECO:0000313" key="2">
    <source>
        <dbReference type="Proteomes" id="UP000241764"/>
    </source>
</evidence>
<organism evidence="1 2">
    <name type="scientific">Phyllobacterium sophorae</name>
    <dbReference type="NCBI Taxonomy" id="1520277"/>
    <lineage>
        <taxon>Bacteria</taxon>
        <taxon>Pseudomonadati</taxon>
        <taxon>Pseudomonadota</taxon>
        <taxon>Alphaproteobacteria</taxon>
        <taxon>Hyphomicrobiales</taxon>
        <taxon>Phyllobacteriaceae</taxon>
        <taxon>Phyllobacterium</taxon>
    </lineage>
</organism>
<dbReference type="Proteomes" id="UP000241764">
    <property type="component" value="Unassembled WGS sequence"/>
</dbReference>
<dbReference type="AlphaFoldDB" id="A0A2P7BFA9"/>
<evidence type="ECO:0000313" key="1">
    <source>
        <dbReference type="EMBL" id="PSH65176.1"/>
    </source>
</evidence>